<sequence length="72" mass="8110">MGNKLVFEQELNGNIRQVSITKADDDSYVVNLEDVATAGIRNLDNCWQQIHGGKLPQHFIDELGKHIESAKF</sequence>
<dbReference type="RefSeq" id="WP_321563724.1">
    <property type="nucleotide sequence ID" value="NZ_CP139558.1"/>
</dbReference>
<dbReference type="EMBL" id="CP139558">
    <property type="protein sequence ID" value="WPU94606.1"/>
    <property type="molecule type" value="Genomic_DNA"/>
</dbReference>
<reference evidence="1 2" key="1">
    <citation type="submission" date="2023-11" db="EMBL/GenBank/DDBJ databases">
        <title>Analysis of the Genomes of Mucilaginibacter gossypii cycad 4 and M. sabulilitoris SNA2: microbes with the potential for plant growth promotion.</title>
        <authorList>
            <person name="Hirsch A.M."/>
            <person name="Humm E."/>
            <person name="Rubbi M."/>
            <person name="Del Vecchio G."/>
            <person name="Ha S.M."/>
            <person name="Pellegrini M."/>
            <person name="Gunsalus R.P."/>
        </authorList>
    </citation>
    <scope>NUCLEOTIDE SEQUENCE [LARGE SCALE GENOMIC DNA]</scope>
    <source>
        <strain evidence="1 2">SNA2</strain>
    </source>
</reference>
<keyword evidence="2" id="KW-1185">Reference proteome</keyword>
<gene>
    <name evidence="1" type="ORF">SNE25_03600</name>
</gene>
<accession>A0ABZ0TP80</accession>
<organism evidence="1 2">
    <name type="scientific">Mucilaginibacter sabulilitoris</name>
    <dbReference type="NCBI Taxonomy" id="1173583"/>
    <lineage>
        <taxon>Bacteria</taxon>
        <taxon>Pseudomonadati</taxon>
        <taxon>Bacteroidota</taxon>
        <taxon>Sphingobacteriia</taxon>
        <taxon>Sphingobacteriales</taxon>
        <taxon>Sphingobacteriaceae</taxon>
        <taxon>Mucilaginibacter</taxon>
    </lineage>
</organism>
<name>A0ABZ0TP80_9SPHI</name>
<protein>
    <submittedName>
        <fullName evidence="1">Uncharacterized protein</fullName>
    </submittedName>
</protein>
<evidence type="ECO:0000313" key="1">
    <source>
        <dbReference type="EMBL" id="WPU94606.1"/>
    </source>
</evidence>
<proteinExistence type="predicted"/>
<dbReference type="Proteomes" id="UP001324380">
    <property type="component" value="Chromosome"/>
</dbReference>
<evidence type="ECO:0000313" key="2">
    <source>
        <dbReference type="Proteomes" id="UP001324380"/>
    </source>
</evidence>